<evidence type="ECO:0000256" key="5">
    <source>
        <dbReference type="ARBA" id="ARBA00022833"/>
    </source>
</evidence>
<dbReference type="GO" id="GO:0004784">
    <property type="term" value="F:superoxide dismutase activity"/>
    <property type="evidence" value="ECO:0007669"/>
    <property type="project" value="UniProtKB-EC"/>
</dbReference>
<dbReference type="InterPro" id="IPR006121">
    <property type="entry name" value="HMA_dom"/>
</dbReference>
<dbReference type="InterPro" id="IPR001424">
    <property type="entry name" value="SOD_Cu_Zn_dom"/>
</dbReference>
<dbReference type="PROSITE" id="PS50846">
    <property type="entry name" value="HMA_2"/>
    <property type="match status" value="1"/>
</dbReference>
<sequence>MTSTKIQFLVQMTCESCVKAVKQSLQNVPGVNDVEVNLKEGSVVVDSILPTLEVQKKLESTGRPVAIKGYDGSIAAVSILEAGEESIKGVVRFVQASPNTCIIDGTIDGLVPGEHSIEVHECGDLSRGVLTVTAPLTLFTVAGCESVGKLFNPVGYAGKRNYGSLGQITAERNGRAAFRIEDNVLRLSDVIGRSLVVSSQ</sequence>
<protein>
    <recommendedName>
        <fullName evidence="2">superoxide dismutase</fullName>
        <ecNumber evidence="2">1.15.1.1</ecNumber>
    </recommendedName>
    <alternativeName>
        <fullName evidence="9">Superoxide dismutase copper chaperone</fullName>
    </alternativeName>
</protein>
<dbReference type="InterPro" id="IPR036423">
    <property type="entry name" value="SOD-like_Cu/Zn_dom_sf"/>
</dbReference>
<dbReference type="InterPro" id="IPR024134">
    <property type="entry name" value="SOD_Cu/Zn_/chaperone"/>
</dbReference>
<evidence type="ECO:0000256" key="8">
    <source>
        <dbReference type="ARBA" id="ARBA00025798"/>
    </source>
</evidence>
<evidence type="ECO:0000256" key="1">
    <source>
        <dbReference type="ARBA" id="ARBA00001973"/>
    </source>
</evidence>
<dbReference type="STRING" id="77166.U4V0G9"/>
<comment type="cofactor">
    <cofactor evidence="1">
        <name>Cu(2+)</name>
        <dbReference type="ChEBI" id="CHEBI:29036"/>
    </cofactor>
</comment>
<evidence type="ECO:0000313" key="13">
    <source>
        <dbReference type="Proteomes" id="UP000030742"/>
    </source>
</evidence>
<dbReference type="PROSITE" id="PS01047">
    <property type="entry name" value="HMA_1"/>
    <property type="match status" value="1"/>
</dbReference>
<evidence type="ECO:0000256" key="3">
    <source>
        <dbReference type="ARBA" id="ARBA00022723"/>
    </source>
</evidence>
<keyword evidence="4" id="KW-0187">Copper transport</keyword>
<keyword evidence="4" id="KW-0813">Transport</keyword>
<evidence type="ECO:0000256" key="7">
    <source>
        <dbReference type="ARBA" id="ARBA00023002"/>
    </source>
</evidence>
<keyword evidence="4" id="KW-0406">Ion transport</keyword>
<evidence type="ECO:0000256" key="4">
    <source>
        <dbReference type="ARBA" id="ARBA00022796"/>
    </source>
</evidence>
<dbReference type="Gene3D" id="2.60.40.200">
    <property type="entry name" value="Superoxide dismutase, copper/zinc binding domain"/>
    <property type="match status" value="1"/>
</dbReference>
<dbReference type="Gene3D" id="3.30.70.100">
    <property type="match status" value="1"/>
</dbReference>
<dbReference type="SUPFAM" id="SSF55008">
    <property type="entry name" value="HMA, heavy metal-associated domain"/>
    <property type="match status" value="1"/>
</dbReference>
<dbReference type="GO" id="GO:0006825">
    <property type="term" value="P:copper ion transport"/>
    <property type="evidence" value="ECO:0007669"/>
    <property type="project" value="UniProtKB-KW"/>
</dbReference>
<organism evidence="12 13">
    <name type="scientific">Dendroctonus ponderosae</name>
    <name type="common">Mountain pine beetle</name>
    <dbReference type="NCBI Taxonomy" id="77166"/>
    <lineage>
        <taxon>Eukaryota</taxon>
        <taxon>Metazoa</taxon>
        <taxon>Ecdysozoa</taxon>
        <taxon>Arthropoda</taxon>
        <taxon>Hexapoda</taxon>
        <taxon>Insecta</taxon>
        <taxon>Pterygota</taxon>
        <taxon>Neoptera</taxon>
        <taxon>Endopterygota</taxon>
        <taxon>Coleoptera</taxon>
        <taxon>Polyphaga</taxon>
        <taxon>Cucujiformia</taxon>
        <taxon>Curculionidae</taxon>
        <taxon>Scolytinae</taxon>
        <taxon>Dendroctonus</taxon>
    </lineage>
</organism>
<evidence type="ECO:0000313" key="12">
    <source>
        <dbReference type="EMBL" id="ERL96145.1"/>
    </source>
</evidence>
<keyword evidence="3" id="KW-0479">Metal-binding</keyword>
<accession>U4V0G9</accession>
<evidence type="ECO:0000259" key="11">
    <source>
        <dbReference type="PROSITE" id="PS50846"/>
    </source>
</evidence>
<dbReference type="PANTHER" id="PTHR10003">
    <property type="entry name" value="SUPEROXIDE DISMUTASE CU-ZN -RELATED"/>
    <property type="match status" value="1"/>
</dbReference>
<keyword evidence="4" id="KW-0186">Copper</keyword>
<dbReference type="EC" id="1.15.1.1" evidence="2"/>
<dbReference type="EMBL" id="KI210047">
    <property type="protein sequence ID" value="ERL96145.1"/>
    <property type="molecule type" value="Genomic_DNA"/>
</dbReference>
<dbReference type="InterPro" id="IPR017969">
    <property type="entry name" value="Heavy-metal-associated_CS"/>
</dbReference>
<keyword evidence="7" id="KW-0560">Oxidoreductase</keyword>
<dbReference type="Pfam" id="PF00080">
    <property type="entry name" value="Sod_Cu"/>
    <property type="match status" value="1"/>
</dbReference>
<keyword evidence="6" id="KW-0049">Antioxidant</keyword>
<evidence type="ECO:0000256" key="9">
    <source>
        <dbReference type="ARBA" id="ARBA00032899"/>
    </source>
</evidence>
<evidence type="ECO:0000256" key="10">
    <source>
        <dbReference type="ARBA" id="ARBA00049204"/>
    </source>
</evidence>
<name>U4V0G9_DENPD</name>
<dbReference type="InterPro" id="IPR036163">
    <property type="entry name" value="HMA_dom_sf"/>
</dbReference>
<comment type="catalytic activity">
    <reaction evidence="10">
        <text>2 superoxide + 2 H(+) = H2O2 + O2</text>
        <dbReference type="Rhea" id="RHEA:20696"/>
        <dbReference type="ChEBI" id="CHEBI:15378"/>
        <dbReference type="ChEBI" id="CHEBI:15379"/>
        <dbReference type="ChEBI" id="CHEBI:16240"/>
        <dbReference type="ChEBI" id="CHEBI:18421"/>
        <dbReference type="EC" id="1.15.1.1"/>
    </reaction>
</comment>
<feature type="domain" description="HMA" evidence="11">
    <location>
        <begin position="3"/>
        <end position="66"/>
    </location>
</feature>
<dbReference type="Pfam" id="PF00403">
    <property type="entry name" value="HMA"/>
    <property type="match status" value="1"/>
</dbReference>
<feature type="non-terminal residue" evidence="12">
    <location>
        <position position="200"/>
    </location>
</feature>
<dbReference type="SUPFAM" id="SSF49329">
    <property type="entry name" value="Cu,Zn superoxide dismutase-like"/>
    <property type="match status" value="1"/>
</dbReference>
<gene>
    <name evidence="12" type="ORF">D910_01172</name>
</gene>
<dbReference type="CDD" id="cd00371">
    <property type="entry name" value="HMA"/>
    <property type="match status" value="1"/>
</dbReference>
<evidence type="ECO:0000256" key="2">
    <source>
        <dbReference type="ARBA" id="ARBA00012682"/>
    </source>
</evidence>
<proteinExistence type="inferred from homology"/>
<reference evidence="12 13" key="1">
    <citation type="journal article" date="2013" name="Genome Biol.">
        <title>Draft genome of the mountain pine beetle, Dendroctonus ponderosae Hopkins, a major forest pest.</title>
        <authorList>
            <person name="Keeling C.I."/>
            <person name="Yuen M.M."/>
            <person name="Liao N.Y."/>
            <person name="Docking T.R."/>
            <person name="Chan S.K."/>
            <person name="Taylor G.A."/>
            <person name="Palmquist D.L."/>
            <person name="Jackman S.D."/>
            <person name="Nguyen A."/>
            <person name="Li M."/>
            <person name="Henderson H."/>
            <person name="Janes J.K."/>
            <person name="Zhao Y."/>
            <person name="Pandoh P."/>
            <person name="Moore R."/>
            <person name="Sperling F.A."/>
            <person name="Huber D.P."/>
            <person name="Birol I."/>
            <person name="Jones S.J."/>
            <person name="Bohlmann J."/>
        </authorList>
    </citation>
    <scope>NUCLEOTIDE SEQUENCE</scope>
</reference>
<evidence type="ECO:0000256" key="6">
    <source>
        <dbReference type="ARBA" id="ARBA00022862"/>
    </source>
</evidence>
<dbReference type="Proteomes" id="UP000030742">
    <property type="component" value="Unassembled WGS sequence"/>
</dbReference>
<dbReference type="AlphaFoldDB" id="U4V0G9"/>
<dbReference type="OrthoDB" id="666972at2759"/>
<comment type="similarity">
    <text evidence="8">In the C-terminal section; belongs to the Cu-Zn superoxide dismutase family.</text>
</comment>
<dbReference type="GO" id="GO:0005507">
    <property type="term" value="F:copper ion binding"/>
    <property type="evidence" value="ECO:0007669"/>
    <property type="project" value="InterPro"/>
</dbReference>
<keyword evidence="5" id="KW-0862">Zinc</keyword>